<evidence type="ECO:0000313" key="2">
    <source>
        <dbReference type="Proteomes" id="UP001055811"/>
    </source>
</evidence>
<dbReference type="Proteomes" id="UP001055811">
    <property type="component" value="Linkage Group LG05"/>
</dbReference>
<keyword evidence="2" id="KW-1185">Reference proteome</keyword>
<dbReference type="EMBL" id="CM042013">
    <property type="protein sequence ID" value="KAI3739526.1"/>
    <property type="molecule type" value="Genomic_DNA"/>
</dbReference>
<name>A0ACB9CZC5_CICIN</name>
<protein>
    <submittedName>
        <fullName evidence="1">Uncharacterized protein</fullName>
    </submittedName>
</protein>
<gene>
    <name evidence="1" type="ORF">L2E82_29933</name>
</gene>
<evidence type="ECO:0000313" key="1">
    <source>
        <dbReference type="EMBL" id="KAI3739526.1"/>
    </source>
</evidence>
<proteinExistence type="predicted"/>
<sequence>METEGQNSKNDGDKQKKKEKSISAPTVGFKELFRFADGLDYILMGIRTIGAFVHACSLPIFLRFFAELINSIGSNANNIDKMSQEVLKVL</sequence>
<reference evidence="2" key="1">
    <citation type="journal article" date="2022" name="Mol. Ecol. Resour.">
        <title>The genomes of chicory, endive, great burdock and yacon provide insights into Asteraceae palaeo-polyploidization history and plant inulin production.</title>
        <authorList>
            <person name="Fan W."/>
            <person name="Wang S."/>
            <person name="Wang H."/>
            <person name="Wang A."/>
            <person name="Jiang F."/>
            <person name="Liu H."/>
            <person name="Zhao H."/>
            <person name="Xu D."/>
            <person name="Zhang Y."/>
        </authorList>
    </citation>
    <scope>NUCLEOTIDE SEQUENCE [LARGE SCALE GENOMIC DNA]</scope>
    <source>
        <strain evidence="2">cv. Punajuju</strain>
    </source>
</reference>
<comment type="caution">
    <text evidence="1">The sequence shown here is derived from an EMBL/GenBank/DDBJ whole genome shotgun (WGS) entry which is preliminary data.</text>
</comment>
<reference evidence="1 2" key="2">
    <citation type="journal article" date="2022" name="Mol. Ecol. Resour.">
        <title>The genomes of chicory, endive, great burdock and yacon provide insights into Asteraceae paleo-polyploidization history and plant inulin production.</title>
        <authorList>
            <person name="Fan W."/>
            <person name="Wang S."/>
            <person name="Wang H."/>
            <person name="Wang A."/>
            <person name="Jiang F."/>
            <person name="Liu H."/>
            <person name="Zhao H."/>
            <person name="Xu D."/>
            <person name="Zhang Y."/>
        </authorList>
    </citation>
    <scope>NUCLEOTIDE SEQUENCE [LARGE SCALE GENOMIC DNA]</scope>
    <source>
        <strain evidence="2">cv. Punajuju</strain>
        <tissue evidence="1">Leaves</tissue>
    </source>
</reference>
<accession>A0ACB9CZC5</accession>
<organism evidence="1 2">
    <name type="scientific">Cichorium intybus</name>
    <name type="common">Chicory</name>
    <dbReference type="NCBI Taxonomy" id="13427"/>
    <lineage>
        <taxon>Eukaryota</taxon>
        <taxon>Viridiplantae</taxon>
        <taxon>Streptophyta</taxon>
        <taxon>Embryophyta</taxon>
        <taxon>Tracheophyta</taxon>
        <taxon>Spermatophyta</taxon>
        <taxon>Magnoliopsida</taxon>
        <taxon>eudicotyledons</taxon>
        <taxon>Gunneridae</taxon>
        <taxon>Pentapetalae</taxon>
        <taxon>asterids</taxon>
        <taxon>campanulids</taxon>
        <taxon>Asterales</taxon>
        <taxon>Asteraceae</taxon>
        <taxon>Cichorioideae</taxon>
        <taxon>Cichorieae</taxon>
        <taxon>Cichoriinae</taxon>
        <taxon>Cichorium</taxon>
    </lineage>
</organism>